<protein>
    <submittedName>
        <fullName evidence="1">Uncharacterized protein</fullName>
    </submittedName>
</protein>
<reference evidence="1 2" key="1">
    <citation type="submission" date="2024-09" db="EMBL/GenBank/DDBJ databases">
        <title>Genomes of Rahnella.</title>
        <authorList>
            <person name="Mnguni F.C."/>
            <person name="Shin G.Y."/>
            <person name="Coutinho T."/>
        </authorList>
    </citation>
    <scope>NUCLEOTIDE SEQUENCE [LARGE SCALE GENOMIC DNA]</scope>
    <source>
        <strain evidence="1 2">20WA0057</strain>
    </source>
</reference>
<dbReference type="RefSeq" id="WP_379672522.1">
    <property type="nucleotide sequence ID" value="NZ_JBHUCJ010000190.1"/>
</dbReference>
<gene>
    <name evidence="1" type="ORF">ACFPK4_27485</name>
</gene>
<accession>A0ABW6CKM5</accession>
<feature type="non-terminal residue" evidence="1">
    <location>
        <position position="61"/>
    </location>
</feature>
<comment type="caution">
    <text evidence="1">The sequence shown here is derived from an EMBL/GenBank/DDBJ whole genome shotgun (WGS) entry which is preliminary data.</text>
</comment>
<sequence length="61" mass="7181">MPTAFTLPRRLGFFRYSRKIPKTTDHHFGIYYRRLLLPTSVSLFFTIRITVLSDTPHNLAV</sequence>
<proteinExistence type="predicted"/>
<evidence type="ECO:0000313" key="2">
    <source>
        <dbReference type="Proteomes" id="UP001598201"/>
    </source>
</evidence>
<evidence type="ECO:0000313" key="1">
    <source>
        <dbReference type="EMBL" id="MFD3227269.1"/>
    </source>
</evidence>
<name>A0ABW6CKM5_RAHSY</name>
<dbReference type="Proteomes" id="UP001598201">
    <property type="component" value="Unassembled WGS sequence"/>
</dbReference>
<keyword evidence="2" id="KW-1185">Reference proteome</keyword>
<dbReference type="EMBL" id="JBHUCJ010000190">
    <property type="protein sequence ID" value="MFD3227269.1"/>
    <property type="molecule type" value="Genomic_DNA"/>
</dbReference>
<organism evidence="1 2">
    <name type="scientific">Rahnella sp. (strain Y9602)</name>
    <dbReference type="NCBI Taxonomy" id="2703885"/>
    <lineage>
        <taxon>Bacteria</taxon>
        <taxon>Pseudomonadati</taxon>
        <taxon>Pseudomonadota</taxon>
        <taxon>Gammaproteobacteria</taxon>
        <taxon>Enterobacterales</taxon>
        <taxon>Yersiniaceae</taxon>
        <taxon>Rahnella</taxon>
    </lineage>
</organism>